<sequence length="92" mass="10777">MTGKDNYKFFSHRECEYFPCHNTKNEDEFNCLFCYCPLYTLGEGCGGNYRYTEEGIKDCSNCLVPHGKDAYEKIMAKWQAVARLASENRRHE</sequence>
<dbReference type="Proteomes" id="UP000824090">
    <property type="component" value="Unassembled WGS sequence"/>
</dbReference>
<accession>A0A9D1I0R4</accession>
<dbReference type="InterPro" id="IPR007212">
    <property type="entry name" value="Zf-like"/>
</dbReference>
<evidence type="ECO:0000313" key="2">
    <source>
        <dbReference type="EMBL" id="HIU25617.1"/>
    </source>
</evidence>
<organism evidence="2 3">
    <name type="scientific">Candidatus Allocopromorpha excrementigallinarum</name>
    <dbReference type="NCBI Taxonomy" id="2840742"/>
    <lineage>
        <taxon>Bacteria</taxon>
        <taxon>Bacillati</taxon>
        <taxon>Bacillota</taxon>
        <taxon>Clostridia</taxon>
        <taxon>Eubacteriales</taxon>
        <taxon>Eubacteriaceae</taxon>
        <taxon>Eubacteriaceae incertae sedis</taxon>
        <taxon>Candidatus Allocopromorpha</taxon>
    </lineage>
</organism>
<comment type="caution">
    <text evidence="2">The sequence shown here is derived from an EMBL/GenBank/DDBJ whole genome shotgun (WGS) entry which is preliminary data.</text>
</comment>
<reference evidence="2" key="1">
    <citation type="submission" date="2020-10" db="EMBL/GenBank/DDBJ databases">
        <authorList>
            <person name="Gilroy R."/>
        </authorList>
    </citation>
    <scope>NUCLEOTIDE SEQUENCE</scope>
    <source>
        <strain evidence="2">ChiHcec3-6078</strain>
    </source>
</reference>
<dbReference type="EMBL" id="DVMP01000075">
    <property type="protein sequence ID" value="HIU25617.1"/>
    <property type="molecule type" value="Genomic_DNA"/>
</dbReference>
<protein>
    <submittedName>
        <fullName evidence="2">Cysteine-rich small domain-containing protein</fullName>
    </submittedName>
</protein>
<reference evidence="2" key="2">
    <citation type="journal article" date="2021" name="PeerJ">
        <title>Extensive microbial diversity within the chicken gut microbiome revealed by metagenomics and culture.</title>
        <authorList>
            <person name="Gilroy R."/>
            <person name="Ravi A."/>
            <person name="Getino M."/>
            <person name="Pursley I."/>
            <person name="Horton D.L."/>
            <person name="Alikhan N.F."/>
            <person name="Baker D."/>
            <person name="Gharbi K."/>
            <person name="Hall N."/>
            <person name="Watson M."/>
            <person name="Adriaenssens E.M."/>
            <person name="Foster-Nyarko E."/>
            <person name="Jarju S."/>
            <person name="Secka A."/>
            <person name="Antonio M."/>
            <person name="Oren A."/>
            <person name="Chaudhuri R.R."/>
            <person name="La Ragione R."/>
            <person name="Hildebrand F."/>
            <person name="Pallen M.J."/>
        </authorList>
    </citation>
    <scope>NUCLEOTIDE SEQUENCE</scope>
    <source>
        <strain evidence="2">ChiHcec3-6078</strain>
    </source>
</reference>
<feature type="domain" description="Cysteine-rich small" evidence="1">
    <location>
        <begin position="6"/>
        <end position="84"/>
    </location>
</feature>
<name>A0A9D1I0R4_9FIRM</name>
<evidence type="ECO:0000313" key="3">
    <source>
        <dbReference type="Proteomes" id="UP000824090"/>
    </source>
</evidence>
<dbReference type="AlphaFoldDB" id="A0A9D1I0R4"/>
<evidence type="ECO:0000259" key="1">
    <source>
        <dbReference type="Pfam" id="PF04071"/>
    </source>
</evidence>
<proteinExistence type="predicted"/>
<gene>
    <name evidence="2" type="ORF">IAC50_03900</name>
</gene>
<dbReference type="Pfam" id="PF04071">
    <property type="entry name" value="zf-like"/>
    <property type="match status" value="1"/>
</dbReference>